<organism evidence="9 10">
    <name type="scientific">Methanoculleus bourgensis</name>
    <dbReference type="NCBI Taxonomy" id="83986"/>
    <lineage>
        <taxon>Archaea</taxon>
        <taxon>Methanobacteriati</taxon>
        <taxon>Methanobacteriota</taxon>
        <taxon>Stenosarchaea group</taxon>
        <taxon>Methanomicrobia</taxon>
        <taxon>Methanomicrobiales</taxon>
        <taxon>Methanomicrobiaceae</taxon>
        <taxon>Methanoculleus</taxon>
    </lineage>
</organism>
<evidence type="ECO:0000256" key="4">
    <source>
        <dbReference type="ARBA" id="ARBA00022898"/>
    </source>
</evidence>
<dbReference type="InterPro" id="IPR015421">
    <property type="entry name" value="PyrdxlP-dep_Trfase_major"/>
</dbReference>
<dbReference type="InterPro" id="IPR050612">
    <property type="entry name" value="Prok_Mopterin_Oxidored"/>
</dbReference>
<feature type="domain" description="4Fe-4S Mo/W bis-MGD-type" evidence="8">
    <location>
        <begin position="11"/>
        <end position="64"/>
    </location>
</feature>
<evidence type="ECO:0000256" key="7">
    <source>
        <dbReference type="RuleBase" id="RU004504"/>
    </source>
</evidence>
<keyword evidence="6" id="KW-0411">Iron-sulfur</keyword>
<comment type="cofactor">
    <cofactor evidence="1 7">
        <name>pyridoxal 5'-phosphate</name>
        <dbReference type="ChEBI" id="CHEBI:597326"/>
    </cofactor>
</comment>
<evidence type="ECO:0000256" key="6">
    <source>
        <dbReference type="ARBA" id="ARBA00023014"/>
    </source>
</evidence>
<dbReference type="Pfam" id="PF00266">
    <property type="entry name" value="Aminotran_5"/>
    <property type="match status" value="1"/>
</dbReference>
<evidence type="ECO:0000313" key="10">
    <source>
        <dbReference type="Proteomes" id="UP000737555"/>
    </source>
</evidence>
<dbReference type="InterPro" id="IPR015424">
    <property type="entry name" value="PyrdxlP-dep_Trfase"/>
</dbReference>
<dbReference type="InterPro" id="IPR000192">
    <property type="entry name" value="Aminotrans_V_dom"/>
</dbReference>
<dbReference type="GO" id="GO:0016491">
    <property type="term" value="F:oxidoreductase activity"/>
    <property type="evidence" value="ECO:0007669"/>
    <property type="project" value="InterPro"/>
</dbReference>
<comment type="similarity">
    <text evidence="2">Belongs to the prokaryotic molybdopterin-containing oxidoreductase family.</text>
</comment>
<dbReference type="InterPro" id="IPR009010">
    <property type="entry name" value="Asp_de-COase-like_dom_sf"/>
</dbReference>
<dbReference type="Gene3D" id="3.40.50.740">
    <property type="match status" value="1"/>
</dbReference>
<keyword evidence="9" id="KW-0032">Aminotransferase</keyword>
<evidence type="ECO:0000259" key="8">
    <source>
        <dbReference type="SMART" id="SM00926"/>
    </source>
</evidence>
<dbReference type="GO" id="GO:0008483">
    <property type="term" value="F:transaminase activity"/>
    <property type="evidence" value="ECO:0007669"/>
    <property type="project" value="UniProtKB-KW"/>
</dbReference>
<dbReference type="Gene3D" id="3.40.640.10">
    <property type="entry name" value="Type I PLP-dependent aspartate aminotransferase-like (Major domain)"/>
    <property type="match status" value="1"/>
</dbReference>
<dbReference type="Gene3D" id="3.90.1150.10">
    <property type="entry name" value="Aspartate Aminotransferase, domain 1"/>
    <property type="match status" value="1"/>
</dbReference>
<evidence type="ECO:0000256" key="1">
    <source>
        <dbReference type="ARBA" id="ARBA00001933"/>
    </source>
</evidence>
<evidence type="ECO:0000256" key="3">
    <source>
        <dbReference type="ARBA" id="ARBA00022723"/>
    </source>
</evidence>
<dbReference type="PROSITE" id="PS00595">
    <property type="entry name" value="AA_TRANSFER_CLASS_5"/>
    <property type="match status" value="1"/>
</dbReference>
<protein>
    <submittedName>
        <fullName evidence="9">Aminotransferase class V-fold PLP-dependent enzyme</fullName>
    </submittedName>
</protein>
<keyword evidence="3" id="KW-0479">Metal-binding</keyword>
<proteinExistence type="inferred from homology"/>
<dbReference type="CDD" id="cd02781">
    <property type="entry name" value="MopB_CT_Acetylene-hydratase"/>
    <property type="match status" value="1"/>
</dbReference>
<dbReference type="Gene3D" id="3.40.228.10">
    <property type="entry name" value="Dimethylsulfoxide Reductase, domain 2"/>
    <property type="match status" value="1"/>
</dbReference>
<dbReference type="InterPro" id="IPR006963">
    <property type="entry name" value="Mopterin_OxRdtase_4Fe-4S_dom"/>
</dbReference>
<dbReference type="InterPro" id="IPR020578">
    <property type="entry name" value="Aminotrans_V_PyrdxlP_BS"/>
</dbReference>
<evidence type="ECO:0000256" key="5">
    <source>
        <dbReference type="ARBA" id="ARBA00023004"/>
    </source>
</evidence>
<dbReference type="SMART" id="SM00926">
    <property type="entry name" value="Molybdop_Fe4S4"/>
    <property type="match status" value="1"/>
</dbReference>
<keyword evidence="4" id="KW-0663">Pyridoxal phosphate</keyword>
<dbReference type="Pfam" id="PF00384">
    <property type="entry name" value="Molybdopterin"/>
    <property type="match status" value="1"/>
</dbReference>
<dbReference type="InterPro" id="IPR037949">
    <property type="entry name" value="MopB_CT_Acetylene-hydratase"/>
</dbReference>
<evidence type="ECO:0000313" key="9">
    <source>
        <dbReference type="EMBL" id="NQS79128.1"/>
    </source>
</evidence>
<dbReference type="Gene3D" id="2.40.40.20">
    <property type="match status" value="1"/>
</dbReference>
<dbReference type="GO" id="GO:0046872">
    <property type="term" value="F:metal ion binding"/>
    <property type="evidence" value="ECO:0007669"/>
    <property type="project" value="UniProtKB-KW"/>
</dbReference>
<feature type="non-terminal residue" evidence="9">
    <location>
        <position position="1013"/>
    </location>
</feature>
<accession>A0A8T7HFK7</accession>
<dbReference type="Proteomes" id="UP000737555">
    <property type="component" value="Unassembled WGS sequence"/>
</dbReference>
<dbReference type="SUPFAM" id="SSF53383">
    <property type="entry name" value="PLP-dependent transferases"/>
    <property type="match status" value="1"/>
</dbReference>
<dbReference type="GO" id="GO:0043546">
    <property type="term" value="F:molybdopterin cofactor binding"/>
    <property type="evidence" value="ECO:0007669"/>
    <property type="project" value="InterPro"/>
</dbReference>
<dbReference type="SUPFAM" id="SSF50692">
    <property type="entry name" value="ADC-like"/>
    <property type="match status" value="1"/>
</dbReference>
<dbReference type="InterPro" id="IPR006657">
    <property type="entry name" value="MoPterin_dinucl-bd_dom"/>
</dbReference>
<dbReference type="GO" id="GO:0051536">
    <property type="term" value="F:iron-sulfur cluster binding"/>
    <property type="evidence" value="ECO:0007669"/>
    <property type="project" value="UniProtKB-KW"/>
</dbReference>
<keyword evidence="9" id="KW-0808">Transferase</keyword>
<gene>
    <name evidence="9" type="ORF">HQQ74_10625</name>
</gene>
<dbReference type="AlphaFoldDB" id="A0A8T7HFK7"/>
<dbReference type="InterPro" id="IPR015422">
    <property type="entry name" value="PyrdxlP-dep_Trfase_small"/>
</dbReference>
<dbReference type="PANTHER" id="PTHR43742">
    <property type="entry name" value="TRIMETHYLAMINE-N-OXIDE REDUCTASE"/>
    <property type="match status" value="1"/>
</dbReference>
<evidence type="ECO:0000256" key="2">
    <source>
        <dbReference type="ARBA" id="ARBA00010312"/>
    </source>
</evidence>
<keyword evidence="5" id="KW-0408">Iron</keyword>
<reference evidence="9" key="1">
    <citation type="submission" date="2020-05" db="EMBL/GenBank/DDBJ databases">
        <title>The first insight into the ecology of ammonia-tolerant syntrophic propionate oxidizing bacteria.</title>
        <authorList>
            <person name="Singh A."/>
            <person name="Schnurer A."/>
            <person name="Westerholm M."/>
        </authorList>
    </citation>
    <scope>NUCLEOTIDE SEQUENCE</scope>
    <source>
        <strain evidence="9">MAG54</strain>
    </source>
</reference>
<dbReference type="GO" id="GO:0016782">
    <property type="term" value="F:transferase activity, transferring sulphur-containing groups"/>
    <property type="evidence" value="ECO:0007669"/>
    <property type="project" value="UniProtKB-ARBA"/>
</dbReference>
<dbReference type="PANTHER" id="PTHR43742:SF6">
    <property type="entry name" value="OXIDOREDUCTASE YYAE-RELATED"/>
    <property type="match status" value="1"/>
</dbReference>
<dbReference type="InterPro" id="IPR006656">
    <property type="entry name" value="Mopterin_OxRdtase"/>
</dbReference>
<dbReference type="GO" id="GO:0018818">
    <property type="term" value="F:acetylene hydratase activity"/>
    <property type="evidence" value="ECO:0007669"/>
    <property type="project" value="InterPro"/>
</dbReference>
<comment type="caution">
    <text evidence="9">The sequence shown here is derived from an EMBL/GenBank/DDBJ whole genome shotgun (WGS) entry which is preliminary data.</text>
</comment>
<dbReference type="Pfam" id="PF01568">
    <property type="entry name" value="Molydop_binding"/>
    <property type="match status" value="1"/>
</dbReference>
<sequence length="1013" mass="111431">MQGSNGTHETSRERRALCGICSAGCGVFVTYDGRGKIASVRPDEDAEIGVLCRLGEASPEIVYSRDRVLYPLRRVGPKGTHEFEQITWDEAYEVIVSNLVRIKEESGPEATAIYTGSGSFELSFCDIFQPKDVAISSASSVLFPFGSPNTMGVGALCYVSFAMIAPHVTMGEMYFNMFSDYRYSDLILVWGTNPATDCPPRTLQTLIEARQRGADIVVIDPRRTRTVGLTDAEWVPIRPGTDGALALGLASVIIAEELYDADFVANWCHGFEEFAIYVQHYRPEVVEQITGIPADRVVSLARRIARARGASFAMYTGIEYSDSGVQAIRAVFTLWGISGNLDVPGGRCFGMKGSAFPINRSDYIKNPDLKRAIGTDRFPVYTHYRQEGHAIALPDSVLLGRPYRIRALILQAAHILTSWPQTPIWRETLANLDFLVCVDRHLTADAAYADIVLPATTLYERKSYMTYGPIFRLRERVIEPLGEARDDVTIMAELARRLGYGHLYPQSEEEALRHVLKGSGFSLEDVREAGGTVRSSTAMMEYRKWEKGLLRPDGRPGFDTPTGKFEIWSTILEEYGYDPLPIYTEPSESPVSQPERSEEFPLIFNSGARVTTDFHAQHHSIASFLAERPEPTVTVNSHDATERGIRDGDRVLVRTARGEIPLRAIVTDDIVQGAIEANMGGGCYQAPEAWREGNVNELTDLSRYDPISGFPVYKALLCDVVRAEDGGGKVAIGTGEIDAVDVVGATEVHRIYLDHNATTPLDPAVRQAMVAVLESSPGNPSSIYREGKDAKFAIESARRSLARLLNCTARRIIFTGSCTEANNMVIKGLASAHRGGSRREIITTPTEHSAVIEPCRWLERFGFRVTFLPVDRTGQVDPADLSALIGPETLFVSVMMANNETGTIQPVRELAEIAHEHGALFHTDATQAIGKMPVDTGDLDVDLLTLSGHKIYGPKGVGALYMKKGVSIDPLIRGGEQEGRYRAGTENTIGIVGLGRAAEIAEQHLARMDDIRR</sequence>
<dbReference type="SUPFAM" id="SSF53706">
    <property type="entry name" value="Formate dehydrogenase/DMSO reductase, domains 1-3"/>
    <property type="match status" value="1"/>
</dbReference>
<dbReference type="Gene3D" id="2.20.25.90">
    <property type="entry name" value="ADC-like domains"/>
    <property type="match status" value="1"/>
</dbReference>
<dbReference type="EMBL" id="JABMJE010000219">
    <property type="protein sequence ID" value="NQS79128.1"/>
    <property type="molecule type" value="Genomic_DNA"/>
</dbReference>
<dbReference type="FunFam" id="3.40.640.10:FF:000084">
    <property type="entry name" value="IscS-like cysteine desulfurase"/>
    <property type="match status" value="1"/>
</dbReference>
<name>A0A8T7HFK7_9EURY</name>